<keyword evidence="2" id="KW-1185">Reference proteome</keyword>
<dbReference type="EMBL" id="SRLO01000022">
    <property type="protein sequence ID" value="TNN85150.1"/>
    <property type="molecule type" value="Genomic_DNA"/>
</dbReference>
<gene>
    <name evidence="1" type="ORF">EYF80_004500</name>
</gene>
<protein>
    <submittedName>
        <fullName evidence="1">Uncharacterized protein</fullName>
    </submittedName>
</protein>
<reference evidence="1 2" key="1">
    <citation type="submission" date="2019-03" db="EMBL/GenBank/DDBJ databases">
        <title>First draft genome of Liparis tanakae, snailfish: a comprehensive survey of snailfish specific genes.</title>
        <authorList>
            <person name="Kim W."/>
            <person name="Song I."/>
            <person name="Jeong J.-H."/>
            <person name="Kim D."/>
            <person name="Kim S."/>
            <person name="Ryu S."/>
            <person name="Song J.Y."/>
            <person name="Lee S.K."/>
        </authorList>
    </citation>
    <scope>NUCLEOTIDE SEQUENCE [LARGE SCALE GENOMIC DNA]</scope>
    <source>
        <tissue evidence="1">Muscle</tissue>
    </source>
</reference>
<evidence type="ECO:0000313" key="1">
    <source>
        <dbReference type="EMBL" id="TNN85150.1"/>
    </source>
</evidence>
<dbReference type="Proteomes" id="UP000314294">
    <property type="component" value="Unassembled WGS sequence"/>
</dbReference>
<proteinExistence type="predicted"/>
<sequence length="237" mass="25447">MVGSLEEGGALLSSGTKPVPGAWTGAPAVVVVRGHRAIAAVVAGILVVVDPAAVVVRVTVVGRVVVLVVMVVVSMYTNTEDDVSDEHKGKGALAADISLSLRALAPWRRHKDILFCSASLPVLSKGMERDKRLKSTNETAGSWAPRNFCTVEIKSGAKGFRGVKMKLALDSETLPKRAKMGLSVQNISCFGMKASSAGSVPWPDGNMWQHYRSARRRLYIYDSDCRITQTSGHWNVS</sequence>
<name>A0A4Z2J4P1_9TELE</name>
<comment type="caution">
    <text evidence="1">The sequence shown here is derived from an EMBL/GenBank/DDBJ whole genome shotgun (WGS) entry which is preliminary data.</text>
</comment>
<organism evidence="1 2">
    <name type="scientific">Liparis tanakae</name>
    <name type="common">Tanaka's snailfish</name>
    <dbReference type="NCBI Taxonomy" id="230148"/>
    <lineage>
        <taxon>Eukaryota</taxon>
        <taxon>Metazoa</taxon>
        <taxon>Chordata</taxon>
        <taxon>Craniata</taxon>
        <taxon>Vertebrata</taxon>
        <taxon>Euteleostomi</taxon>
        <taxon>Actinopterygii</taxon>
        <taxon>Neopterygii</taxon>
        <taxon>Teleostei</taxon>
        <taxon>Neoteleostei</taxon>
        <taxon>Acanthomorphata</taxon>
        <taxon>Eupercaria</taxon>
        <taxon>Perciformes</taxon>
        <taxon>Cottioidei</taxon>
        <taxon>Cottales</taxon>
        <taxon>Liparidae</taxon>
        <taxon>Liparis</taxon>
    </lineage>
</organism>
<accession>A0A4Z2J4P1</accession>
<dbReference type="AlphaFoldDB" id="A0A4Z2J4P1"/>
<evidence type="ECO:0000313" key="2">
    <source>
        <dbReference type="Proteomes" id="UP000314294"/>
    </source>
</evidence>